<organism evidence="3 4">
    <name type="scientific">Spirobacillus cienkowskii</name>
    <dbReference type="NCBI Taxonomy" id="495820"/>
    <lineage>
        <taxon>Bacteria</taxon>
        <taxon>Pseudomonadati</taxon>
        <taxon>Bdellovibrionota</taxon>
        <taxon>Oligoflexia</taxon>
        <taxon>Silvanigrellales</taxon>
        <taxon>Spirobacillus</taxon>
    </lineage>
</organism>
<dbReference type="Gene3D" id="3.30.565.10">
    <property type="entry name" value="Histidine kinase-like ATPase, C-terminal domain"/>
    <property type="match status" value="1"/>
</dbReference>
<dbReference type="InterPro" id="IPR036890">
    <property type="entry name" value="HATPase_C_sf"/>
</dbReference>
<keyword evidence="1" id="KW-0472">Membrane</keyword>
<dbReference type="Proteomes" id="UP000253934">
    <property type="component" value="Unassembled WGS sequence"/>
</dbReference>
<accession>A0A369KU00</accession>
<evidence type="ECO:0000256" key="1">
    <source>
        <dbReference type="SAM" id="Phobius"/>
    </source>
</evidence>
<reference evidence="3" key="1">
    <citation type="submission" date="2018-04" db="EMBL/GenBank/DDBJ databases">
        <title>Draft genome sequence of the Candidatus Spirobacillus cienkowskii, a pathogen of freshwater Daphnia species, reconstructed from hemolymph metagenomic reads.</title>
        <authorList>
            <person name="Bresciani L."/>
            <person name="Lemos L.N."/>
            <person name="Wale N."/>
            <person name="Lin J.Y."/>
            <person name="Fernandes G.R."/>
            <person name="Duffy M.A."/>
            <person name="Rodrigues J.M."/>
        </authorList>
    </citation>
    <scope>NUCLEOTIDE SEQUENCE [LARGE SCALE GENOMIC DNA]</scope>
    <source>
        <strain evidence="3">Binning01</strain>
    </source>
</reference>
<dbReference type="SMART" id="SM00387">
    <property type="entry name" value="HATPase_c"/>
    <property type="match status" value="1"/>
</dbReference>
<feature type="transmembrane region" description="Helical" evidence="1">
    <location>
        <begin position="126"/>
        <end position="147"/>
    </location>
</feature>
<evidence type="ECO:0000313" key="4">
    <source>
        <dbReference type="Proteomes" id="UP000253934"/>
    </source>
</evidence>
<dbReference type="InterPro" id="IPR003594">
    <property type="entry name" value="HATPase_dom"/>
</dbReference>
<proteinExistence type="predicted"/>
<keyword evidence="4" id="KW-1185">Reference proteome</keyword>
<gene>
    <name evidence="3" type="ORF">DCC88_01005</name>
</gene>
<feature type="domain" description="Histidine kinase/HSP90-like ATPase" evidence="2">
    <location>
        <begin position="252"/>
        <end position="360"/>
    </location>
</feature>
<comment type="caution">
    <text evidence="3">The sequence shown here is derived from an EMBL/GenBank/DDBJ whole genome shotgun (WGS) entry which is preliminary data.</text>
</comment>
<dbReference type="SUPFAM" id="SSF55874">
    <property type="entry name" value="ATPase domain of HSP90 chaperone/DNA topoisomerase II/histidine kinase"/>
    <property type="match status" value="1"/>
</dbReference>
<dbReference type="AlphaFoldDB" id="A0A369KU00"/>
<keyword evidence="1" id="KW-1133">Transmembrane helix</keyword>
<dbReference type="Pfam" id="PF02518">
    <property type="entry name" value="HATPase_c"/>
    <property type="match status" value="1"/>
</dbReference>
<feature type="transmembrane region" description="Helical" evidence="1">
    <location>
        <begin position="69"/>
        <end position="92"/>
    </location>
</feature>
<evidence type="ECO:0000259" key="2">
    <source>
        <dbReference type="SMART" id="SM00387"/>
    </source>
</evidence>
<sequence length="530" mass="61945">MQNNNSLDAYRRLIEVSSSINLYESAEKNNFFAAEIWECDDCTLTQYPIWQTNASSISEIKKTIFLKNFLKNFSSVFIFNDWLIVGVSFPIYSYKIINDQVFQKKTYTLIFYKKALDFKIFNNHTTFFQVFTIIIILIFIFTTFIVLPPISFLKLKIEKNTAKNIESKTLENIKNMIEHELINQENVLKYPLDLKSSINAAIHHNNVAQIILRKVRIENINPIEVLEEVWKNIGNTKIVLTGFININYKLKFDRSTLYIAFNTILKNAVHESIHATQIHVKISQNLYQKLKNIVIIEISNNGHIIPKIIRNKIFSGFSNKRDGHGIGLKNLKQILKKTGSNLKLNKKDKTCFSFAVKTADEVFKISQEFTFINSEKDCIIETPISLDNNKPLVVIIEDNELIWNGWKTKMHDANILFFRNPDEFFFYLDEEKIHERTILSSIKAIISDFDFGNGINFINSNLIGGIENEEENFNGYFILCTGFNEKIKKEIPNWMLEKIDLFFQKRPLEYQEIKTMIKQSKSTKNYQLNF</sequence>
<keyword evidence="1" id="KW-0812">Transmembrane</keyword>
<evidence type="ECO:0000313" key="3">
    <source>
        <dbReference type="EMBL" id="RDB37238.1"/>
    </source>
</evidence>
<name>A0A369KU00_9BACT</name>
<dbReference type="EMBL" id="QOVW01000004">
    <property type="protein sequence ID" value="RDB37238.1"/>
    <property type="molecule type" value="Genomic_DNA"/>
</dbReference>
<protein>
    <submittedName>
        <fullName evidence="3">GHKL domain-containing protein</fullName>
    </submittedName>
</protein>